<dbReference type="InterPro" id="IPR036959">
    <property type="entry name" value="Peptidase_C12_UCH_sf"/>
</dbReference>
<protein>
    <recommendedName>
        <fullName evidence="8">Ubiquitin carboxyl-terminal hydrolase</fullName>
        <ecNumber evidence="8">3.4.19.12</ecNumber>
    </recommendedName>
</protein>
<sequence length="150" mass="17017">VWNHMIHANGIDSTWNFVDVLGLDEEGMASIPRPCVAMIFLFPITPAYEAFRKKEETHIKVHEQNISPNLIYYKQTISNACGMMALLHSITNNEHIITGPGLFKQILEDTRTMSPDERAEYLENSKELAVLHASSAHQGQTQVSVYMYKP</sequence>
<dbReference type="InterPro" id="IPR038765">
    <property type="entry name" value="Papain-like_cys_pep_sf"/>
</dbReference>
<evidence type="ECO:0000256" key="1">
    <source>
        <dbReference type="ARBA" id="ARBA00000707"/>
    </source>
</evidence>
<keyword evidence="5 8" id="KW-0378">Hydrolase</keyword>
<evidence type="ECO:0000256" key="8">
    <source>
        <dbReference type="RuleBase" id="RU361215"/>
    </source>
</evidence>
<keyword evidence="4 8" id="KW-0833">Ubl conjugation pathway</keyword>
<dbReference type="AlphaFoldDB" id="A0A367KKM8"/>
<evidence type="ECO:0000313" key="11">
    <source>
        <dbReference type="Proteomes" id="UP000253551"/>
    </source>
</evidence>
<dbReference type="GO" id="GO:0004843">
    <property type="term" value="F:cysteine-type deubiquitinase activity"/>
    <property type="evidence" value="ECO:0007669"/>
    <property type="project" value="UniProtKB-EC"/>
</dbReference>
<dbReference type="Gene3D" id="3.40.532.10">
    <property type="entry name" value="Peptidase C12, ubiquitin carboxyl-terminal hydrolase"/>
    <property type="match status" value="1"/>
</dbReference>
<organism evidence="10 11">
    <name type="scientific">Rhizopus stolonifer</name>
    <name type="common">Rhizopus nigricans</name>
    <dbReference type="NCBI Taxonomy" id="4846"/>
    <lineage>
        <taxon>Eukaryota</taxon>
        <taxon>Fungi</taxon>
        <taxon>Fungi incertae sedis</taxon>
        <taxon>Mucoromycota</taxon>
        <taxon>Mucoromycotina</taxon>
        <taxon>Mucoromycetes</taxon>
        <taxon>Mucorales</taxon>
        <taxon>Mucorineae</taxon>
        <taxon>Rhizopodaceae</taxon>
        <taxon>Rhizopus</taxon>
    </lineage>
</organism>
<comment type="caution">
    <text evidence="10">The sequence shown here is derived from an EMBL/GenBank/DDBJ whole genome shotgun (WGS) entry which is preliminary data.</text>
</comment>
<dbReference type="GO" id="GO:0016579">
    <property type="term" value="P:protein deubiquitination"/>
    <property type="evidence" value="ECO:0007669"/>
    <property type="project" value="TreeGrafter"/>
</dbReference>
<evidence type="ECO:0000259" key="9">
    <source>
        <dbReference type="PROSITE" id="PS52048"/>
    </source>
</evidence>
<dbReference type="OrthoDB" id="427186at2759"/>
<dbReference type="EMBL" id="PJQM01001296">
    <property type="protein sequence ID" value="RCI02691.1"/>
    <property type="molecule type" value="Genomic_DNA"/>
</dbReference>
<evidence type="ECO:0000256" key="7">
    <source>
        <dbReference type="PROSITE-ProRule" id="PRU01393"/>
    </source>
</evidence>
<dbReference type="PRINTS" id="PR00707">
    <property type="entry name" value="UBCTHYDRLASE"/>
</dbReference>
<feature type="non-terminal residue" evidence="10">
    <location>
        <position position="1"/>
    </location>
</feature>
<dbReference type="Pfam" id="PF01088">
    <property type="entry name" value="Peptidase_C12"/>
    <property type="match status" value="1"/>
</dbReference>
<dbReference type="STRING" id="4846.A0A367KKM8"/>
<evidence type="ECO:0000256" key="4">
    <source>
        <dbReference type="ARBA" id="ARBA00022786"/>
    </source>
</evidence>
<dbReference type="InterPro" id="IPR001578">
    <property type="entry name" value="Peptidase_C12_UCH"/>
</dbReference>
<comment type="catalytic activity">
    <reaction evidence="1 8">
        <text>Thiol-dependent hydrolysis of ester, thioester, amide, peptide and isopeptide bonds formed by the C-terminal Gly of ubiquitin (a 76-residue protein attached to proteins as an intracellular targeting signal).</text>
        <dbReference type="EC" id="3.4.19.12"/>
    </reaction>
</comment>
<feature type="domain" description="UCH catalytic" evidence="9">
    <location>
        <begin position="1"/>
        <end position="150"/>
    </location>
</feature>
<evidence type="ECO:0000256" key="5">
    <source>
        <dbReference type="ARBA" id="ARBA00022801"/>
    </source>
</evidence>
<proteinExistence type="inferred from homology"/>
<accession>A0A367KKM8</accession>
<gene>
    <name evidence="10" type="primary">UCHL3_1</name>
    <name evidence="10" type="ORF">CU098_001383</name>
</gene>
<keyword evidence="3 8" id="KW-0645">Protease</keyword>
<dbReference type="Proteomes" id="UP000253551">
    <property type="component" value="Unassembled WGS sequence"/>
</dbReference>
<dbReference type="PROSITE" id="PS52048">
    <property type="entry name" value="UCH_DOMAIN"/>
    <property type="match status" value="1"/>
</dbReference>
<dbReference type="SUPFAM" id="SSF54001">
    <property type="entry name" value="Cysteine proteinases"/>
    <property type="match status" value="1"/>
</dbReference>
<evidence type="ECO:0000256" key="6">
    <source>
        <dbReference type="ARBA" id="ARBA00022807"/>
    </source>
</evidence>
<reference evidence="10 11" key="1">
    <citation type="journal article" date="2018" name="G3 (Bethesda)">
        <title>Phylogenetic and Phylogenomic Definition of Rhizopus Species.</title>
        <authorList>
            <person name="Gryganskyi A.P."/>
            <person name="Golan J."/>
            <person name="Dolatabadi S."/>
            <person name="Mondo S."/>
            <person name="Robb S."/>
            <person name="Idnurm A."/>
            <person name="Muszewska A."/>
            <person name="Steczkiewicz K."/>
            <person name="Masonjones S."/>
            <person name="Liao H.L."/>
            <person name="Gajdeczka M.T."/>
            <person name="Anike F."/>
            <person name="Vuek A."/>
            <person name="Anishchenko I.M."/>
            <person name="Voigt K."/>
            <person name="de Hoog G.S."/>
            <person name="Smith M.E."/>
            <person name="Heitman J."/>
            <person name="Vilgalys R."/>
            <person name="Stajich J.E."/>
        </authorList>
    </citation>
    <scope>NUCLEOTIDE SEQUENCE [LARGE SCALE GENOMIC DNA]</scope>
    <source>
        <strain evidence="10 11">LSU 92-RS-03</strain>
    </source>
</reference>
<evidence type="ECO:0000256" key="3">
    <source>
        <dbReference type="ARBA" id="ARBA00022670"/>
    </source>
</evidence>
<dbReference type="GO" id="GO:0006511">
    <property type="term" value="P:ubiquitin-dependent protein catabolic process"/>
    <property type="evidence" value="ECO:0007669"/>
    <property type="project" value="UniProtKB-UniRule"/>
</dbReference>
<evidence type="ECO:0000313" key="10">
    <source>
        <dbReference type="EMBL" id="RCI02691.1"/>
    </source>
</evidence>
<keyword evidence="11" id="KW-1185">Reference proteome</keyword>
<keyword evidence="6 8" id="KW-0788">Thiol protease</keyword>
<name>A0A367KKM8_RHIST</name>
<comment type="caution">
    <text evidence="7">Lacks conserved residue(s) required for the propagation of feature annotation.</text>
</comment>
<dbReference type="EC" id="3.4.19.12" evidence="8"/>
<dbReference type="PANTHER" id="PTHR10589">
    <property type="entry name" value="UBIQUITIN CARBOXYL-TERMINAL HYDROLASE"/>
    <property type="match status" value="1"/>
</dbReference>
<dbReference type="GO" id="GO:0005737">
    <property type="term" value="C:cytoplasm"/>
    <property type="evidence" value="ECO:0007669"/>
    <property type="project" value="TreeGrafter"/>
</dbReference>
<dbReference type="PANTHER" id="PTHR10589:SF17">
    <property type="entry name" value="UBIQUITIN CARBOXYL-TERMINAL HYDROLASE"/>
    <property type="match status" value="1"/>
</dbReference>
<evidence type="ECO:0000256" key="2">
    <source>
        <dbReference type="ARBA" id="ARBA00009326"/>
    </source>
</evidence>
<comment type="similarity">
    <text evidence="2 7 8">Belongs to the peptidase C12 family.</text>
</comment>